<dbReference type="EMBL" id="HF936168">
    <property type="protein sequence ID" value="CCX15432.1"/>
    <property type="molecule type" value="Genomic_DNA"/>
</dbReference>
<dbReference type="Proteomes" id="UP000018144">
    <property type="component" value="Unassembled WGS sequence"/>
</dbReference>
<reference evidence="1 2" key="1">
    <citation type="journal article" date="2013" name="PLoS Genet.">
        <title>The genome and development-dependent transcriptomes of Pyronema confluens: a window into fungal evolution.</title>
        <authorList>
            <person name="Traeger S."/>
            <person name="Altegoer F."/>
            <person name="Freitag M."/>
            <person name="Gabaldon T."/>
            <person name="Kempken F."/>
            <person name="Kumar A."/>
            <person name="Marcet-Houben M."/>
            <person name="Poggeler S."/>
            <person name="Stajich J.E."/>
            <person name="Nowrousian M."/>
        </authorList>
    </citation>
    <scope>NUCLEOTIDE SEQUENCE [LARGE SCALE GENOMIC DNA]</scope>
    <source>
        <strain evidence="2">CBS 100304</strain>
        <tissue evidence="1">Vegetative mycelium</tissue>
    </source>
</reference>
<evidence type="ECO:0000313" key="1">
    <source>
        <dbReference type="EMBL" id="CCX15432.1"/>
    </source>
</evidence>
<accession>U4LGR0</accession>
<keyword evidence="2" id="KW-1185">Reference proteome</keyword>
<evidence type="ECO:0000313" key="2">
    <source>
        <dbReference type="Proteomes" id="UP000018144"/>
    </source>
</evidence>
<protein>
    <submittedName>
        <fullName evidence="1">Uncharacterized protein</fullName>
    </submittedName>
</protein>
<organism evidence="1 2">
    <name type="scientific">Pyronema omphalodes (strain CBS 100304)</name>
    <name type="common">Pyronema confluens</name>
    <dbReference type="NCBI Taxonomy" id="1076935"/>
    <lineage>
        <taxon>Eukaryota</taxon>
        <taxon>Fungi</taxon>
        <taxon>Dikarya</taxon>
        <taxon>Ascomycota</taxon>
        <taxon>Pezizomycotina</taxon>
        <taxon>Pezizomycetes</taxon>
        <taxon>Pezizales</taxon>
        <taxon>Pyronemataceae</taxon>
        <taxon>Pyronema</taxon>
    </lineage>
</organism>
<dbReference type="AlphaFoldDB" id="U4LGR0"/>
<sequence>MATAFAQGGTVNWASLAANQAATAITLMHRFSLAGIGEHTIEVVKAVGSTFSILYRALEKISHASYTVLFSTTKPKCHGHKGFVS</sequence>
<gene>
    <name evidence="1" type="ORF">PCON_01707</name>
</gene>
<name>U4LGR0_PYROM</name>
<proteinExistence type="predicted"/>